<evidence type="ECO:0000313" key="2">
    <source>
        <dbReference type="EMBL" id="ORY18867.1"/>
    </source>
</evidence>
<accession>A0A1Y2A978</accession>
<keyword evidence="3" id="KW-1185">Reference proteome</keyword>
<evidence type="ECO:0000313" key="3">
    <source>
        <dbReference type="Proteomes" id="UP000193144"/>
    </source>
</evidence>
<evidence type="ECO:0000256" key="1">
    <source>
        <dbReference type="SAM" id="MobiDB-lite"/>
    </source>
</evidence>
<reference evidence="2 3" key="1">
    <citation type="submission" date="2016-07" db="EMBL/GenBank/DDBJ databases">
        <title>Pervasive Adenine N6-methylation of Active Genes in Fungi.</title>
        <authorList>
            <consortium name="DOE Joint Genome Institute"/>
            <person name="Mondo S.J."/>
            <person name="Dannebaum R.O."/>
            <person name="Kuo R.C."/>
            <person name="Labutti K."/>
            <person name="Haridas S."/>
            <person name="Kuo A."/>
            <person name="Salamov A."/>
            <person name="Ahrendt S.R."/>
            <person name="Lipzen A."/>
            <person name="Sullivan W."/>
            <person name="Andreopoulos W.B."/>
            <person name="Clum A."/>
            <person name="Lindquist E."/>
            <person name="Daum C."/>
            <person name="Ramamoorthy G.K."/>
            <person name="Gryganskyi A."/>
            <person name="Culley D."/>
            <person name="Magnuson J.K."/>
            <person name="James T.Y."/>
            <person name="O'Malley M.A."/>
            <person name="Stajich J.E."/>
            <person name="Spatafora J.W."/>
            <person name="Visel A."/>
            <person name="Grigoriev I.V."/>
        </authorList>
    </citation>
    <scope>NUCLEOTIDE SEQUENCE [LARGE SCALE GENOMIC DNA]</scope>
    <source>
        <strain evidence="2 3">CBS 115471</strain>
    </source>
</reference>
<comment type="caution">
    <text evidence="2">The sequence shown here is derived from an EMBL/GenBank/DDBJ whole genome shotgun (WGS) entry which is preliminary data.</text>
</comment>
<feature type="region of interest" description="Disordered" evidence="1">
    <location>
        <begin position="16"/>
        <end position="36"/>
    </location>
</feature>
<dbReference type="AlphaFoldDB" id="A0A1Y2A978"/>
<proteinExistence type="predicted"/>
<dbReference type="EMBL" id="MCFA01000005">
    <property type="protein sequence ID" value="ORY18867.1"/>
    <property type="molecule type" value="Genomic_DNA"/>
</dbReference>
<dbReference type="Proteomes" id="UP000193144">
    <property type="component" value="Unassembled WGS sequence"/>
</dbReference>
<name>A0A1Y2A978_9PLEO</name>
<gene>
    <name evidence="2" type="ORF">BCR34DRAFT_296612</name>
</gene>
<feature type="compositionally biased region" description="Polar residues" evidence="1">
    <location>
        <begin position="99"/>
        <end position="109"/>
    </location>
</feature>
<protein>
    <submittedName>
        <fullName evidence="2">Uncharacterized protein</fullName>
    </submittedName>
</protein>
<feature type="region of interest" description="Disordered" evidence="1">
    <location>
        <begin position="97"/>
        <end position="116"/>
    </location>
</feature>
<organism evidence="2 3">
    <name type="scientific">Clohesyomyces aquaticus</name>
    <dbReference type="NCBI Taxonomy" id="1231657"/>
    <lineage>
        <taxon>Eukaryota</taxon>
        <taxon>Fungi</taxon>
        <taxon>Dikarya</taxon>
        <taxon>Ascomycota</taxon>
        <taxon>Pezizomycotina</taxon>
        <taxon>Dothideomycetes</taxon>
        <taxon>Pleosporomycetidae</taxon>
        <taxon>Pleosporales</taxon>
        <taxon>Lindgomycetaceae</taxon>
        <taxon>Clohesyomyces</taxon>
    </lineage>
</organism>
<feature type="compositionally biased region" description="Basic and acidic residues" evidence="1">
    <location>
        <begin position="122"/>
        <end position="135"/>
    </location>
</feature>
<dbReference type="OrthoDB" id="3814887at2759"/>
<sequence>MSTGRRQWPIRFAHLGARQGSRPSTPARRQPHVGGARERKMGVYQSWGPRGQSLFPLFAQQLQSRRERIFFAWVEPWAPSFFTRFAASSSAVTTTMTSHSNDSAATPNTPEHEKFTEHKMEHIPTHDKVPGHDNYYEENGLRTAGDGQDHEHEGPVSLYCLRFLPYGAGVIFPSTEF</sequence>
<feature type="region of interest" description="Disordered" evidence="1">
    <location>
        <begin position="122"/>
        <end position="150"/>
    </location>
</feature>